<dbReference type="InterPro" id="IPR002889">
    <property type="entry name" value="WSC_carb-bd"/>
</dbReference>
<evidence type="ECO:0000256" key="1">
    <source>
        <dbReference type="SAM" id="MobiDB-lite"/>
    </source>
</evidence>
<dbReference type="InterPro" id="IPR052660">
    <property type="entry name" value="Erythrocyte_Invasion_ImmMod"/>
</dbReference>
<dbReference type="STRING" id="1213859.L2G3G7"/>
<protein>
    <submittedName>
        <fullName evidence="4">Mixed-linked glucanase</fullName>
    </submittedName>
</protein>
<feature type="chain" id="PRO_5003959318" evidence="2">
    <location>
        <begin position="17"/>
        <end position="500"/>
    </location>
</feature>
<dbReference type="Pfam" id="PF01822">
    <property type="entry name" value="WSC"/>
    <property type="match status" value="1"/>
</dbReference>
<name>L2G3G7_COLFN</name>
<keyword evidence="2" id="KW-0732">Signal</keyword>
<feature type="non-terminal residue" evidence="4">
    <location>
        <position position="500"/>
    </location>
</feature>
<evidence type="ECO:0000256" key="2">
    <source>
        <dbReference type="SAM" id="SignalP"/>
    </source>
</evidence>
<sequence length="500" mass="52296">MHRVAALALLGQVVSGQLFSNSSTVSTTRSSTVLTSSSTTVITTSIPTVITSGSSTITTAVPITETSVSEIVSASTDDGGFTFPTDDGTSSEEFPTSTESPSATETGDITTTEEPISSTDIPSETTDIPSETTGTPSETTGTETTATGTETSTGSDSTSTPSATVAPNPQNVGGFTFLGCFGSPSSFPTFDLTLSAESMTIDRCIAACPAGKRYAALFGNDCFCGDFVDDVNEVAVSDDECNIPCGGNPTQRCGGRASEAVLKRQIIAATIRFTIYVRVDGASGTGAVTTATVTTTFTVVTTTYCPVCADCQGPFCYKPKTPLVPGQPCWGDDCYKKLVCYGDWCTWDYPCYGDSCGRRLVWENDCWKPEVCHGDDCGRKVICSNGNCEYATCNGSCNKEKIICYGDVCKVEECEGDECNKKYHFDCTDGKCEEVKPCETCKPAPPCTGDACNIIITPPPTTQVVCNGDACKTVVVTPPPVTQTPYPTGPAPAPAPTGGM</sequence>
<dbReference type="SMART" id="SM00321">
    <property type="entry name" value="WSC"/>
    <property type="match status" value="1"/>
</dbReference>
<evidence type="ECO:0000313" key="4">
    <source>
        <dbReference type="EMBL" id="ELA32563.1"/>
    </source>
</evidence>
<gene>
    <name evidence="4" type="ORF">CGGC5_7317</name>
</gene>
<dbReference type="PANTHER" id="PTHR16021:SF13">
    <property type="entry name" value="ETS DOMAIN-CONTAINING PROTEIN-RELATED"/>
    <property type="match status" value="1"/>
</dbReference>
<dbReference type="EMBL" id="KB020693">
    <property type="protein sequence ID" value="ELA32563.1"/>
    <property type="molecule type" value="Genomic_DNA"/>
</dbReference>
<dbReference type="PROSITE" id="PS51212">
    <property type="entry name" value="WSC"/>
    <property type="match status" value="1"/>
</dbReference>
<dbReference type="PANTHER" id="PTHR16021">
    <property type="entry name" value="MANSC DOMAIN CONTAINING PROTEIN 1"/>
    <property type="match status" value="1"/>
</dbReference>
<accession>L2G3G7</accession>
<proteinExistence type="predicted"/>
<feature type="signal peptide" evidence="2">
    <location>
        <begin position="1"/>
        <end position="16"/>
    </location>
</feature>
<organism evidence="4">
    <name type="scientific">Colletotrichum fructicola (strain Nara gc5)</name>
    <name type="common">Anthracnose fungus</name>
    <name type="synonym">Colletotrichum gloeosporioides (strain Nara gc5)</name>
    <dbReference type="NCBI Taxonomy" id="1213859"/>
    <lineage>
        <taxon>Eukaryota</taxon>
        <taxon>Fungi</taxon>
        <taxon>Dikarya</taxon>
        <taxon>Ascomycota</taxon>
        <taxon>Pezizomycotina</taxon>
        <taxon>Sordariomycetes</taxon>
        <taxon>Hypocreomycetidae</taxon>
        <taxon>Glomerellales</taxon>
        <taxon>Glomerellaceae</taxon>
        <taxon>Colletotrichum</taxon>
        <taxon>Colletotrichum gloeosporioides species complex</taxon>
    </lineage>
</organism>
<feature type="domain" description="WSC" evidence="3">
    <location>
        <begin position="174"/>
        <end position="265"/>
    </location>
</feature>
<feature type="region of interest" description="Disordered" evidence="1">
    <location>
        <begin position="74"/>
        <end position="167"/>
    </location>
</feature>
<dbReference type="HOGENOM" id="CLU_028893_0_0_1"/>
<feature type="compositionally biased region" description="Polar residues" evidence="1">
    <location>
        <begin position="107"/>
        <end position="129"/>
    </location>
</feature>
<feature type="compositionally biased region" description="Low complexity" evidence="1">
    <location>
        <begin position="76"/>
        <end position="106"/>
    </location>
</feature>
<reference evidence="4" key="1">
    <citation type="submission" date="2012-08" db="EMBL/GenBank/DDBJ databases">
        <title>Genome analysis of Colletotrichum orbiculare and Colletotrichum fructicola.</title>
        <authorList>
            <person name="Gan P.H.P."/>
            <person name="Ikeda K."/>
            <person name="Irieda H."/>
            <person name="Narusaka M."/>
            <person name="O'Connell R.J."/>
            <person name="Narusaka Y."/>
            <person name="Takano Y."/>
            <person name="Kubo Y."/>
            <person name="Shirasu K."/>
        </authorList>
    </citation>
    <scope>NUCLEOTIDE SEQUENCE</scope>
    <source>
        <strain evidence="4">Nara gc5</strain>
    </source>
</reference>
<feature type="compositionally biased region" description="Low complexity" evidence="1">
    <location>
        <begin position="130"/>
        <end position="164"/>
    </location>
</feature>
<dbReference type="AlphaFoldDB" id="L2G3G7"/>
<evidence type="ECO:0000259" key="3">
    <source>
        <dbReference type="PROSITE" id="PS51212"/>
    </source>
</evidence>